<proteinExistence type="predicted"/>
<feature type="region of interest" description="Disordered" evidence="1">
    <location>
        <begin position="44"/>
        <end position="77"/>
    </location>
</feature>
<accession>A0A8G1UFH9</accession>
<dbReference type="EMBL" id="RJVJ01000001">
    <property type="protein sequence ID" value="ROR42972.1"/>
    <property type="molecule type" value="Genomic_DNA"/>
</dbReference>
<feature type="compositionally biased region" description="Basic and acidic residues" evidence="1">
    <location>
        <begin position="44"/>
        <end position="59"/>
    </location>
</feature>
<evidence type="ECO:0000313" key="3">
    <source>
        <dbReference type="Proteomes" id="UP000267408"/>
    </source>
</evidence>
<reference evidence="2 3" key="1">
    <citation type="submission" date="2018-11" db="EMBL/GenBank/DDBJ databases">
        <title>Sequencing the genomes of 1000 actinobacteria strains.</title>
        <authorList>
            <person name="Klenk H.-P."/>
        </authorList>
    </citation>
    <scope>NUCLEOTIDE SEQUENCE [LARGE SCALE GENOMIC DNA]</scope>
    <source>
        <strain evidence="2 3">DSM 44780</strain>
    </source>
</reference>
<name>A0A8G1UFH9_9ACTN</name>
<evidence type="ECO:0000256" key="1">
    <source>
        <dbReference type="SAM" id="MobiDB-lite"/>
    </source>
</evidence>
<dbReference type="Proteomes" id="UP000267408">
    <property type="component" value="Unassembled WGS sequence"/>
</dbReference>
<comment type="caution">
    <text evidence="2">The sequence shown here is derived from an EMBL/GenBank/DDBJ whole genome shotgun (WGS) entry which is preliminary data.</text>
</comment>
<protein>
    <submittedName>
        <fullName evidence="2">Uncharacterized protein</fullName>
    </submittedName>
</protein>
<dbReference type="OrthoDB" id="4344244at2"/>
<dbReference type="AlphaFoldDB" id="A0A8G1UFH9"/>
<organism evidence="2 3">
    <name type="scientific">Kitasatospora cineracea</name>
    <dbReference type="NCBI Taxonomy" id="88074"/>
    <lineage>
        <taxon>Bacteria</taxon>
        <taxon>Bacillati</taxon>
        <taxon>Actinomycetota</taxon>
        <taxon>Actinomycetes</taxon>
        <taxon>Kitasatosporales</taxon>
        <taxon>Streptomycetaceae</taxon>
        <taxon>Kitasatospora</taxon>
    </lineage>
</organism>
<gene>
    <name evidence="2" type="ORF">EDD39_1107</name>
</gene>
<evidence type="ECO:0000313" key="2">
    <source>
        <dbReference type="EMBL" id="ROR42972.1"/>
    </source>
</evidence>
<dbReference type="RefSeq" id="WP_100837023.1">
    <property type="nucleotide sequence ID" value="NZ_RJVJ01000001.1"/>
</dbReference>
<sequence>MTGQPGAAPTRGTRPGRIHSDAGGADRLRLPAVVLRLRHKAARWEEQRHPRDHQGRFAEHAGAGHVTLPGTRTEGQRVSEADLLGSRYRPAGTVKAAMCDSLAQAMNSVLDDVLSDQQRDRLTRVRDGRLAAYRPESGNNGYAEYVEQADLDSGARREPWGYQRMSGEEYQQFVRAEAVSWLVSGWASTANDHDPDALALQDAAQRTFHLDSTLAWDHGDDDLAAETDRITRERGHVLDAFLNAMWENTQQHFAALGVTHITVHRGFTGDYDDSHLQDVDGHGSVTALPLRPLSSAATDEDTARDFATQGGQVNGYLISGDIPVTRVLAVPGTGIGCLDEAEVVILAGPGEWYAEEVYPSDDDSWHD</sequence>
<feature type="region of interest" description="Disordered" evidence="1">
    <location>
        <begin position="1"/>
        <end position="25"/>
    </location>
</feature>